<dbReference type="Proteomes" id="UP001139648">
    <property type="component" value="Unassembled WGS sequence"/>
</dbReference>
<keyword evidence="1" id="KW-0732">Signal</keyword>
<reference evidence="2" key="1">
    <citation type="submission" date="2022-06" db="EMBL/GenBank/DDBJ databases">
        <title>Sequencing the genomes of 1000 actinobacteria strains.</title>
        <authorList>
            <person name="Klenk H.-P."/>
        </authorList>
    </citation>
    <scope>NUCLEOTIDE SEQUENCE</scope>
    <source>
        <strain evidence="2">DSM 46694</strain>
    </source>
</reference>
<sequence length="149" mass="15803">MRLLAGLTMTAVLAAGLLAAPPAVAAEAVKFAADSGDTCRRGVAEGTLERYDGPVIRPVVNVEGLLSDEALPTICFPDDLHSTVTISGYRGADLVDSETYKADDEQVKFAFQLSNGLLSIDRAVVQVCRHSNSPMGISYCGKAQEYKIP</sequence>
<keyword evidence="3" id="KW-1185">Reference proteome</keyword>
<evidence type="ECO:0000313" key="3">
    <source>
        <dbReference type="Proteomes" id="UP001139648"/>
    </source>
</evidence>
<name>A0A9X2GN89_9ACTN</name>
<feature type="signal peptide" evidence="1">
    <location>
        <begin position="1"/>
        <end position="25"/>
    </location>
</feature>
<organism evidence="2 3">
    <name type="scientific">Nonomuraea thailandensis</name>
    <dbReference type="NCBI Taxonomy" id="1188745"/>
    <lineage>
        <taxon>Bacteria</taxon>
        <taxon>Bacillati</taxon>
        <taxon>Actinomycetota</taxon>
        <taxon>Actinomycetes</taxon>
        <taxon>Streptosporangiales</taxon>
        <taxon>Streptosporangiaceae</taxon>
        <taxon>Nonomuraea</taxon>
    </lineage>
</organism>
<gene>
    <name evidence="2" type="ORF">HD597_005746</name>
</gene>
<dbReference type="EMBL" id="JAMZEB010000002">
    <property type="protein sequence ID" value="MCP2358726.1"/>
    <property type="molecule type" value="Genomic_DNA"/>
</dbReference>
<dbReference type="RefSeq" id="WP_253745905.1">
    <property type="nucleotide sequence ID" value="NZ_BAABKA010000007.1"/>
</dbReference>
<feature type="chain" id="PRO_5040990827" evidence="1">
    <location>
        <begin position="26"/>
        <end position="149"/>
    </location>
</feature>
<dbReference type="AlphaFoldDB" id="A0A9X2GN89"/>
<comment type="caution">
    <text evidence="2">The sequence shown here is derived from an EMBL/GenBank/DDBJ whole genome shotgun (WGS) entry which is preliminary data.</text>
</comment>
<proteinExistence type="predicted"/>
<evidence type="ECO:0000256" key="1">
    <source>
        <dbReference type="SAM" id="SignalP"/>
    </source>
</evidence>
<accession>A0A9X2GN89</accession>
<evidence type="ECO:0000313" key="2">
    <source>
        <dbReference type="EMBL" id="MCP2358726.1"/>
    </source>
</evidence>
<protein>
    <submittedName>
        <fullName evidence="2">Uncharacterized protein</fullName>
    </submittedName>
</protein>